<dbReference type="Proteomes" id="UP000472727">
    <property type="component" value="Unassembled WGS sequence"/>
</dbReference>
<organism evidence="1 2">
    <name type="scientific">Orbilia oligospora</name>
    <name type="common">Nematode-trapping fungus</name>
    <name type="synonym">Arthrobotrys oligospora</name>
    <dbReference type="NCBI Taxonomy" id="2813651"/>
    <lineage>
        <taxon>Eukaryota</taxon>
        <taxon>Fungi</taxon>
        <taxon>Dikarya</taxon>
        <taxon>Ascomycota</taxon>
        <taxon>Pezizomycotina</taxon>
        <taxon>Orbiliomycetes</taxon>
        <taxon>Orbiliales</taxon>
        <taxon>Orbiliaceae</taxon>
        <taxon>Orbilia</taxon>
    </lineage>
</organism>
<protein>
    <submittedName>
        <fullName evidence="1">Uncharacterized protein</fullName>
    </submittedName>
</protein>
<proteinExistence type="predicted"/>
<gene>
    <name evidence="1" type="ORF">TWF106_006435</name>
</gene>
<evidence type="ECO:0000313" key="1">
    <source>
        <dbReference type="EMBL" id="KAF3221110.1"/>
    </source>
</evidence>
<accession>A0A7C8QTJ4</accession>
<dbReference type="AlphaFoldDB" id="A0A7C8QTJ4"/>
<reference evidence="1 2" key="1">
    <citation type="submission" date="2019-06" db="EMBL/GenBank/DDBJ databases">
        <authorList>
            <person name="Palmer J.M."/>
        </authorList>
    </citation>
    <scope>NUCLEOTIDE SEQUENCE [LARGE SCALE GENOMIC DNA]</scope>
    <source>
        <strain evidence="1 2">TWF106</strain>
    </source>
</reference>
<comment type="caution">
    <text evidence="1">The sequence shown here is derived from an EMBL/GenBank/DDBJ whole genome shotgun (WGS) entry which is preliminary data.</text>
</comment>
<sequence length="646" mass="73953">MELDIPHVVLPEYYRRGYETTEGHSVSITGVDLTPKLPLNWNDAILMSPDRHINLYQRFPMNQHLNQPSQSTVPIVQLQRACNNTPLVTTKIVDVEECDKLVEQIIKDSWLERGHYDNTIGVPYLSSEDLRIKSVNEVLELEVHMKLYGETKAVLQKTAKDCRCKFDHFPAYRVESSRMPIILPPQASFHIEIKTHNLENGARQTCLGEQCIFAVVGVENIRLIATQIATIRPRYPDIIDLGAEASIKSQHKFHYHFKYNIDCPPDHQVEYHEEFLRILSTIPMHSDIVTVQWENKGSSLYSNESKLGRAEISSSMGQILGLLATGTRLFNTGNFDLRREDFDAAMFKYRQALATIVRALIFYPSNGANIRKGLLDFQDIIQRNLIVCCVKRAGATSILTREADSFYLGRIEYYHQRFDNLSGIDKGPMTWLVAILEILTRRCGPRITQKLQICIQNRLLPEETIKKFLFLGHTINRVISEGPIPSTQQCTASVDGIMVPDFSYEQSRMRMDAPRLAGEYYLLKELGSREVEGYRRNFQCLGLTDEFPATEFETADYDTAVEKYNVFLQKAKKETNRLCECEPVTIASSDSIKVAMICKPGICKRLLCPQVRKSAEDSERRNLPFYRLQIRFKDSFSVGSPRPTCI</sequence>
<dbReference type="EMBL" id="WIWS01000030">
    <property type="protein sequence ID" value="KAF3221110.1"/>
    <property type="molecule type" value="Genomic_DNA"/>
</dbReference>
<evidence type="ECO:0000313" key="2">
    <source>
        <dbReference type="Proteomes" id="UP000472727"/>
    </source>
</evidence>
<name>A0A7C8QTJ4_ORBOL</name>